<feature type="compositionally biased region" description="Basic and acidic residues" evidence="1">
    <location>
        <begin position="246"/>
        <end position="262"/>
    </location>
</feature>
<dbReference type="EMBL" id="SPUK01000001">
    <property type="protein sequence ID" value="TQW01326.1"/>
    <property type="molecule type" value="Genomic_DNA"/>
</dbReference>
<name>A0A545VI57_9HYPO</name>
<evidence type="ECO:0000313" key="2">
    <source>
        <dbReference type="EMBL" id="TQW01326.1"/>
    </source>
</evidence>
<feature type="region of interest" description="Disordered" evidence="1">
    <location>
        <begin position="56"/>
        <end position="85"/>
    </location>
</feature>
<accession>A0A545VI57</accession>
<dbReference type="STRING" id="43265.A0A545VI57"/>
<organism evidence="2 3">
    <name type="scientific">Cordyceps javanica</name>
    <dbReference type="NCBI Taxonomy" id="43265"/>
    <lineage>
        <taxon>Eukaryota</taxon>
        <taxon>Fungi</taxon>
        <taxon>Dikarya</taxon>
        <taxon>Ascomycota</taxon>
        <taxon>Pezizomycotina</taxon>
        <taxon>Sordariomycetes</taxon>
        <taxon>Hypocreomycetidae</taxon>
        <taxon>Hypocreales</taxon>
        <taxon>Cordycipitaceae</taxon>
        <taxon>Cordyceps</taxon>
    </lineage>
</organism>
<feature type="region of interest" description="Disordered" evidence="1">
    <location>
        <begin position="182"/>
        <end position="311"/>
    </location>
</feature>
<keyword evidence="3" id="KW-1185">Reference proteome</keyword>
<dbReference type="Proteomes" id="UP000315783">
    <property type="component" value="Unassembled WGS sequence"/>
</dbReference>
<reference evidence="2 3" key="1">
    <citation type="journal article" date="2019" name="Appl. Microbiol. Biotechnol.">
        <title>Genome sequence of Isaria javanica and comparative genome analysis insights into family S53 peptidase evolution in fungal entomopathogens.</title>
        <authorList>
            <person name="Lin R."/>
            <person name="Zhang X."/>
            <person name="Xin B."/>
            <person name="Zou M."/>
            <person name="Gao Y."/>
            <person name="Qin F."/>
            <person name="Hu Q."/>
            <person name="Xie B."/>
            <person name="Cheng X."/>
        </authorList>
    </citation>
    <scope>NUCLEOTIDE SEQUENCE [LARGE SCALE GENOMIC DNA]</scope>
    <source>
        <strain evidence="2 3">IJ1G</strain>
    </source>
</reference>
<dbReference type="AlphaFoldDB" id="A0A545VI57"/>
<sequence>MSENYKRATAAASCLMVSSLFTRFVFPQVLCAEMFNMAQVKNTLGADTPALGSLNNVLPEHHDRPVHDPTTTPKSPVLPSGKTKDATCTENLQTTAGSTETGSINAGRSNCAADHGQEHAIDRHGSLSSRQFSPPPAAGDGASVAELAAKALGAAGVPDAQALPQSALADHNAAQFAFVIPDSDDESQDRVGQGSTGPKPAGAGNQRALNNRSASRDNNAQNDGDDASTNVNSTVRRVVPLAGPRPLRENHSKNATDADITRFENGSILQGTRVAAPQAATAPRTSAEGRQKATGGNAATKKRKKISDPSTQDNIYLGDIAYPALSRMASLRNILNDADDNSQPRTVPDTRIIGQRFARWLSRMLGFSPA</sequence>
<protein>
    <submittedName>
        <fullName evidence="2">Uncharacterized protein</fullName>
    </submittedName>
</protein>
<comment type="caution">
    <text evidence="2">The sequence shown here is derived from an EMBL/GenBank/DDBJ whole genome shotgun (WGS) entry which is preliminary data.</text>
</comment>
<gene>
    <name evidence="2" type="ORF">IF1G_01257</name>
</gene>
<proteinExistence type="predicted"/>
<feature type="compositionally biased region" description="Polar residues" evidence="1">
    <location>
        <begin position="207"/>
        <end position="235"/>
    </location>
</feature>
<evidence type="ECO:0000256" key="1">
    <source>
        <dbReference type="SAM" id="MobiDB-lite"/>
    </source>
</evidence>
<feature type="region of interest" description="Disordered" evidence="1">
    <location>
        <begin position="122"/>
        <end position="141"/>
    </location>
</feature>
<evidence type="ECO:0000313" key="3">
    <source>
        <dbReference type="Proteomes" id="UP000315783"/>
    </source>
</evidence>